<sequence length="303" mass="34421">MKKLLGFFIFFLALAINTSFAQQIDDQKLLFDLEYLASEELEGRKTGSEGAALAVDFIKNRFQDLGLTSQYTDFSQKFDFFNKREIKQYTDAVNVLGFIPGSESEKLIVITAHYDHLGKKDDKIFYGADDNASGTAALLAFAEYFSKNRPKHSMMFVALDAEEMGQHGSKALVKDFPFPIDQVVLNINMDMVSRSDQNELWAVGTYHYPSLKPSLEKVGKSSSISLMFGHDEPNSNLQDWTYSSDHAAFHREDIPFIYFGVDDHEDYHKETDTFENIDPEFFVNATKLILNAIIEFDTTLLGN</sequence>
<dbReference type="Gene3D" id="3.40.630.10">
    <property type="entry name" value="Zn peptidases"/>
    <property type="match status" value="1"/>
</dbReference>
<evidence type="ECO:0000313" key="4">
    <source>
        <dbReference type="Proteomes" id="UP000238157"/>
    </source>
</evidence>
<dbReference type="PANTHER" id="PTHR12147:SF26">
    <property type="entry name" value="PEPTIDASE M28 DOMAIN-CONTAINING PROTEIN"/>
    <property type="match status" value="1"/>
</dbReference>
<dbReference type="GO" id="GO:0008235">
    <property type="term" value="F:metalloexopeptidase activity"/>
    <property type="evidence" value="ECO:0007669"/>
    <property type="project" value="InterPro"/>
</dbReference>
<keyword evidence="4" id="KW-1185">Reference proteome</keyword>
<comment type="caution">
    <text evidence="3">The sequence shown here is derived from an EMBL/GenBank/DDBJ whole genome shotgun (WGS) entry which is preliminary data.</text>
</comment>
<evidence type="ECO:0000256" key="1">
    <source>
        <dbReference type="SAM" id="SignalP"/>
    </source>
</evidence>
<reference evidence="3 4" key="1">
    <citation type="submission" date="2018-03" db="EMBL/GenBank/DDBJ databases">
        <title>Genomic Encyclopedia of Archaeal and Bacterial Type Strains, Phase II (KMG-II): from individual species to whole genera.</title>
        <authorList>
            <person name="Goeker M."/>
        </authorList>
    </citation>
    <scope>NUCLEOTIDE SEQUENCE [LARGE SCALE GENOMIC DNA]</scope>
    <source>
        <strain evidence="3 4">DSM 27929</strain>
    </source>
</reference>
<dbReference type="PANTHER" id="PTHR12147">
    <property type="entry name" value="METALLOPEPTIDASE M28 FAMILY MEMBER"/>
    <property type="match status" value="1"/>
</dbReference>
<dbReference type="EMBL" id="PVTR01000002">
    <property type="protein sequence ID" value="PRY89690.1"/>
    <property type="molecule type" value="Genomic_DNA"/>
</dbReference>
<proteinExistence type="predicted"/>
<organism evidence="3 4">
    <name type="scientific">Mongoliibacter ruber</name>
    <dbReference type="NCBI Taxonomy" id="1750599"/>
    <lineage>
        <taxon>Bacteria</taxon>
        <taxon>Pseudomonadati</taxon>
        <taxon>Bacteroidota</taxon>
        <taxon>Cytophagia</taxon>
        <taxon>Cytophagales</taxon>
        <taxon>Cyclobacteriaceae</taxon>
        <taxon>Mongoliibacter</taxon>
    </lineage>
</organism>
<dbReference type="OrthoDB" id="1521787at2"/>
<dbReference type="GO" id="GO:0006508">
    <property type="term" value="P:proteolysis"/>
    <property type="evidence" value="ECO:0007669"/>
    <property type="project" value="InterPro"/>
</dbReference>
<dbReference type="SUPFAM" id="SSF53187">
    <property type="entry name" value="Zn-dependent exopeptidases"/>
    <property type="match status" value="1"/>
</dbReference>
<name>A0A2T0WSM6_9BACT</name>
<dbReference type="Proteomes" id="UP000238157">
    <property type="component" value="Unassembled WGS sequence"/>
</dbReference>
<accession>A0A2T0WSM6</accession>
<dbReference type="RefSeq" id="WP_106132389.1">
    <property type="nucleotide sequence ID" value="NZ_PVTR01000002.1"/>
</dbReference>
<dbReference type="InterPro" id="IPR007484">
    <property type="entry name" value="Peptidase_M28"/>
</dbReference>
<gene>
    <name evidence="3" type="ORF">CLW00_102166</name>
</gene>
<feature type="domain" description="Peptidase M28" evidence="2">
    <location>
        <begin position="94"/>
        <end position="292"/>
    </location>
</feature>
<evidence type="ECO:0000313" key="3">
    <source>
        <dbReference type="EMBL" id="PRY89690.1"/>
    </source>
</evidence>
<dbReference type="AlphaFoldDB" id="A0A2T0WSM6"/>
<feature type="signal peptide" evidence="1">
    <location>
        <begin position="1"/>
        <end position="21"/>
    </location>
</feature>
<protein>
    <submittedName>
        <fullName evidence="3">Peptidase M28-like protein</fullName>
    </submittedName>
</protein>
<dbReference type="Pfam" id="PF04389">
    <property type="entry name" value="Peptidase_M28"/>
    <property type="match status" value="1"/>
</dbReference>
<keyword evidence="1" id="KW-0732">Signal</keyword>
<evidence type="ECO:0000259" key="2">
    <source>
        <dbReference type="Pfam" id="PF04389"/>
    </source>
</evidence>
<dbReference type="InterPro" id="IPR045175">
    <property type="entry name" value="M28_fam"/>
</dbReference>
<feature type="chain" id="PRO_5015709197" evidence="1">
    <location>
        <begin position="22"/>
        <end position="303"/>
    </location>
</feature>